<gene>
    <name evidence="2" type="ORF">MNAB215_3871</name>
</gene>
<dbReference type="Gene3D" id="3.40.390.70">
    <property type="match status" value="1"/>
</dbReference>
<accession>A0A2U3PD35</accession>
<dbReference type="RefSeq" id="WP_077080231.1">
    <property type="nucleotide sequence ID" value="NZ_FUEZ01000004.1"/>
</dbReference>
<dbReference type="Pfam" id="PF15887">
    <property type="entry name" value="Peptidase_Mx"/>
    <property type="match status" value="1"/>
</dbReference>
<proteinExistence type="predicted"/>
<dbReference type="EMBL" id="FUEZ01000004">
    <property type="protein sequence ID" value="SPM41661.1"/>
    <property type="molecule type" value="Genomic_DNA"/>
</dbReference>
<sequence length="356" mass="39994">MRAFRCPHCGYAVAFEQQSCFVCSTEVAFHKPWMEMVLAPADGESTTIDDGAWVRCANWERGCNWLVAAGPETPICFVDGFVRNEPGPDDTEALKELASTLKDLRRLIFQLLDLGLPITPFHQDPKGLAFDLISSESVGHPVTIGHADGVITIDLAESLELYRERQRIILKEPYRTMLGHLRHEVGHYYEMILIAGGELIDQTREFFGDERRDYQAALADYYAGVVPDGWEHDYISHYATAHPWEDWAETFAHYLHITGTLATIADSGLLLSASRVHFDLDADINPRVHYGDGDFATMLHDWEVLSGVLNRVNHAMGKEALYPFRLTLPVVAKLGFVYHVLTTAEQGNKVDAPHRG</sequence>
<feature type="domain" description="Zinc-ribbon" evidence="1">
    <location>
        <begin position="4"/>
        <end position="76"/>
    </location>
</feature>
<evidence type="ECO:0000313" key="2">
    <source>
        <dbReference type="EMBL" id="SPM41661.1"/>
    </source>
</evidence>
<dbReference type="PIRSF" id="PIRSF012641">
    <property type="entry name" value="UCP012641"/>
    <property type="match status" value="1"/>
</dbReference>
<dbReference type="STRING" id="1841861.GCA_900157365_02191"/>
<dbReference type="InterPro" id="IPR011201">
    <property type="entry name" value="Zinc-ribbon_6_bact"/>
</dbReference>
<keyword evidence="3" id="KW-1185">Reference proteome</keyword>
<dbReference type="AlphaFoldDB" id="A0A2U3PD35"/>
<evidence type="ECO:0000259" key="1">
    <source>
        <dbReference type="Pfam" id="PF10005"/>
    </source>
</evidence>
<evidence type="ECO:0000313" key="3">
    <source>
        <dbReference type="Proteomes" id="UP000240424"/>
    </source>
</evidence>
<dbReference type="Pfam" id="PF10005">
    <property type="entry name" value="Zn_ribbon_DZR_6"/>
    <property type="match status" value="1"/>
</dbReference>
<organism evidence="2 3">
    <name type="scientific">Mycobacterium numidiamassiliense</name>
    <dbReference type="NCBI Taxonomy" id="1841861"/>
    <lineage>
        <taxon>Bacteria</taxon>
        <taxon>Bacillati</taxon>
        <taxon>Actinomycetota</taxon>
        <taxon>Actinomycetes</taxon>
        <taxon>Mycobacteriales</taxon>
        <taxon>Mycobacteriaceae</taxon>
        <taxon>Mycobacterium</taxon>
    </lineage>
</organism>
<reference evidence="2 3" key="1">
    <citation type="submission" date="2017-01" db="EMBL/GenBank/DDBJ databases">
        <authorList>
            <consortium name="Urmite Genomes"/>
        </authorList>
    </citation>
    <scope>NUCLEOTIDE SEQUENCE [LARGE SCALE GENOMIC DNA]</scope>
    <source>
        <strain evidence="2 3">AB215</strain>
    </source>
</reference>
<dbReference type="Proteomes" id="UP000240424">
    <property type="component" value="Unassembled WGS sequence"/>
</dbReference>
<dbReference type="InterPro" id="IPR031321">
    <property type="entry name" value="UCP012641"/>
</dbReference>
<dbReference type="OrthoDB" id="256753at2"/>
<protein>
    <recommendedName>
        <fullName evidence="1">Zinc-ribbon domain-containing protein</fullName>
    </recommendedName>
</protein>
<name>A0A2U3PD35_9MYCO</name>